<dbReference type="SUPFAM" id="SSF54928">
    <property type="entry name" value="RNA-binding domain, RBD"/>
    <property type="match status" value="1"/>
</dbReference>
<feature type="region of interest" description="Disordered" evidence="8">
    <location>
        <begin position="1093"/>
        <end position="1129"/>
    </location>
</feature>
<feature type="region of interest" description="Disordered" evidence="8">
    <location>
        <begin position="1242"/>
        <end position="1267"/>
    </location>
</feature>
<feature type="region of interest" description="Disordered" evidence="8">
    <location>
        <begin position="1397"/>
        <end position="1422"/>
    </location>
</feature>
<dbReference type="PROSITE" id="PS51353">
    <property type="entry name" value="ARSC"/>
    <property type="match status" value="1"/>
</dbReference>
<feature type="compositionally biased region" description="Low complexity" evidence="8">
    <location>
        <begin position="1009"/>
        <end position="1027"/>
    </location>
</feature>
<feature type="compositionally biased region" description="Polar residues" evidence="8">
    <location>
        <begin position="984"/>
        <end position="998"/>
    </location>
</feature>
<evidence type="ECO:0000256" key="6">
    <source>
        <dbReference type="ARBA" id="ARBA00023128"/>
    </source>
</evidence>
<feature type="compositionally biased region" description="Polar residues" evidence="8">
    <location>
        <begin position="1242"/>
        <end position="1264"/>
    </location>
</feature>
<dbReference type="InterPro" id="IPR012677">
    <property type="entry name" value="Nucleotide-bd_a/b_plait_sf"/>
</dbReference>
<dbReference type="InterPro" id="IPR036249">
    <property type="entry name" value="Thioredoxin-like_sf"/>
</dbReference>
<dbReference type="InterPro" id="IPR012882">
    <property type="entry name" value="Fmp46"/>
</dbReference>
<dbReference type="PANTHER" id="PTHR28071">
    <property type="entry name" value="REDOX PROTEIN FMP46, MITOCHONDRIAL-RELATED"/>
    <property type="match status" value="1"/>
</dbReference>
<accession>A0A1W5CR85</accession>
<feature type="region of interest" description="Disordered" evidence="8">
    <location>
        <begin position="663"/>
        <end position="739"/>
    </location>
</feature>
<keyword evidence="11" id="KW-1185">Reference proteome</keyword>
<evidence type="ECO:0000256" key="7">
    <source>
        <dbReference type="PROSITE-ProRule" id="PRU00176"/>
    </source>
</evidence>
<feature type="region of interest" description="Disordered" evidence="8">
    <location>
        <begin position="1450"/>
        <end position="1574"/>
    </location>
</feature>
<protein>
    <submittedName>
        <fullName evidence="10">Duf1687 domain containing protein</fullName>
    </submittedName>
</protein>
<evidence type="ECO:0000256" key="4">
    <source>
        <dbReference type="ARBA" id="ARBA00022946"/>
    </source>
</evidence>
<dbReference type="SUPFAM" id="SSF52833">
    <property type="entry name" value="Thioredoxin-like"/>
    <property type="match status" value="1"/>
</dbReference>
<dbReference type="Proteomes" id="UP000192927">
    <property type="component" value="Unassembled WGS sequence"/>
</dbReference>
<proteinExistence type="inferred from homology"/>
<comment type="function">
    <text evidence="1">Putative mitochondrial redox protein which could be involved in the reduction of small toxic molecules.</text>
</comment>
<dbReference type="CDD" id="cd00590">
    <property type="entry name" value="RRM_SF"/>
    <property type="match status" value="1"/>
</dbReference>
<evidence type="ECO:0000256" key="5">
    <source>
        <dbReference type="ARBA" id="ARBA00023002"/>
    </source>
</evidence>
<feature type="region of interest" description="Disordered" evidence="8">
    <location>
        <begin position="449"/>
        <end position="473"/>
    </location>
</feature>
<dbReference type="InterPro" id="IPR006660">
    <property type="entry name" value="Arsenate_reductase-like"/>
</dbReference>
<feature type="compositionally biased region" description="Basic and acidic residues" evidence="8">
    <location>
        <begin position="36"/>
        <end position="53"/>
    </location>
</feature>
<dbReference type="PANTHER" id="PTHR28071:SF1">
    <property type="entry name" value="REDOX PROTEIN FMP46, MITOCHONDRIAL-RELATED"/>
    <property type="match status" value="1"/>
</dbReference>
<dbReference type="GO" id="GO:0003723">
    <property type="term" value="F:RNA binding"/>
    <property type="evidence" value="ECO:0007669"/>
    <property type="project" value="UniProtKB-UniRule"/>
</dbReference>
<organism evidence="10 11">
    <name type="scientific">Lasallia pustulata</name>
    <dbReference type="NCBI Taxonomy" id="136370"/>
    <lineage>
        <taxon>Eukaryota</taxon>
        <taxon>Fungi</taxon>
        <taxon>Dikarya</taxon>
        <taxon>Ascomycota</taxon>
        <taxon>Pezizomycotina</taxon>
        <taxon>Lecanoromycetes</taxon>
        <taxon>OSLEUM clade</taxon>
        <taxon>Umbilicariomycetidae</taxon>
        <taxon>Umbilicariales</taxon>
        <taxon>Umbilicariaceae</taxon>
        <taxon>Lasallia</taxon>
    </lineage>
</organism>
<feature type="region of interest" description="Disordered" evidence="8">
    <location>
        <begin position="1298"/>
        <end position="1318"/>
    </location>
</feature>
<dbReference type="InterPro" id="IPR035979">
    <property type="entry name" value="RBD_domain_sf"/>
</dbReference>
<dbReference type="SMART" id="SM00360">
    <property type="entry name" value="RRM"/>
    <property type="match status" value="1"/>
</dbReference>
<dbReference type="InterPro" id="IPR000504">
    <property type="entry name" value="RRM_dom"/>
</dbReference>
<feature type="compositionally biased region" description="Polar residues" evidence="8">
    <location>
        <begin position="1458"/>
        <end position="1472"/>
    </location>
</feature>
<name>A0A1W5CR85_9LECA</name>
<feature type="compositionally biased region" description="Polar residues" evidence="8">
    <location>
        <begin position="1155"/>
        <end position="1165"/>
    </location>
</feature>
<feature type="region of interest" description="Disordered" evidence="8">
    <location>
        <begin position="32"/>
        <end position="53"/>
    </location>
</feature>
<feature type="region of interest" description="Disordered" evidence="8">
    <location>
        <begin position="600"/>
        <end position="635"/>
    </location>
</feature>
<evidence type="ECO:0000313" key="10">
    <source>
        <dbReference type="EMBL" id="SLM33302.1"/>
    </source>
</evidence>
<feature type="compositionally biased region" description="Basic residues" evidence="8">
    <location>
        <begin position="453"/>
        <end position="462"/>
    </location>
</feature>
<feature type="region of interest" description="Disordered" evidence="8">
    <location>
        <begin position="557"/>
        <end position="577"/>
    </location>
</feature>
<dbReference type="Gene3D" id="3.40.30.10">
    <property type="entry name" value="Glutaredoxin"/>
    <property type="match status" value="1"/>
</dbReference>
<evidence type="ECO:0000313" key="11">
    <source>
        <dbReference type="Proteomes" id="UP000192927"/>
    </source>
</evidence>
<sequence length="1574" mass="172838">MFRFHKSLDVITLFHKPSVAASIRAHTLLKQASAHASEHSTEDQSTDHTHQNKLERTEFELNITEDPPTSDQLRSILEYLGARRAGDVVKGAKDEADAMKKLRESGENFKRPVIVDWNNGRAVVGEDESEIMKMIRQLPKETDKVLGTYPPRQATPPFAPIIIRSDPVGDQHEMIADLWKKYPQQCKAISAPVTNIYQYFDHYDVMLKGQGFLYAVLLEIAVSNAIRAAKVHQFAANWRFSHLERFLSIGPQTQDVFTDEEKELYEEDFLKDVFTQLQSLRVAIPVKGSQHLESTSGSPVLDTTSLDARNDHTMPVRTISQPLPSSNYGALMQAKRYASAPQPPPYAVPLGPARPLPQRLHSDHRSNSGQPLTTPANIGYFSTPQSPVTGGFLNGGHDAWNREAPKHTFHPDVPETMRLRPHAPQAEVTSSHWKHPDLPMQEQLHPIREGRGHKTTQFRRPRGGPSPNPSHQNIARDFGKLATRTPHFFDSIVPTPQPGSNNLTNLTGYPQDRNSAVTLGHPGTAGHVPFHISQPSHFVRREYPRNQQNLAIGNQSLTSAPQSHGAYWQRGRRGSTSVKRGRMHFSNDARVLEQQDAYRRQEGSIESNPYEVARSGLPLQPPLQPPRQDSVAQPAYHSSLERNNAALMGPVSYSEGLLIDADRSAQSSGPSDYAGYILKDSREGGDFDTADSINRRQGHQSSPGNVALGGNVGSQEEKARFTGGCGSLSDTDGKSHTHSTHENKALVTKHLQATPVDASNPNVAYNGLGGQGDFLQPQDVNSAANWRHVSLWPNRLEQRPRAVGGQNFSPYNPNDPRVTRIWVGNLPLQVGKAEVRALFEQCGMIADVRIVYPRVENSMTYAFVTFENNDAAAKALNSPEEMYLGAHRLWVYVAYKQPIDDADGPYHGFAESPVISRRSYIPGESTTRMQLMDGSMDISPESLCVFPEYTAHGIKSQAVHRYHVDDQQHIAASKTTPKKKRHNNSIGMGSTNRSASSGKRTKRSQMHASTTGKPSGSRSSRSFSSDQQFSIVQNECQVVSALKDGIADGSPSKKKKTSNAIDVRSQGLPLHIPESSESNILWTMVENCQQESQAATDRDDLTGARHGSFDGPDSMVYPGSDSTSEATGNRVDVCTGTCTASATTQRKPNPKKFSGQASHDQSSAAQILKKSVAGPRDIGKRQQDRHETNKHSKVGRNTSTSMCTAIDSPSMLQEGDTNVGNTLDRRIVSTIETADKILDMIQHQSSSSDNEGLSKSTTENTNDPQTEHLHIERPRDITPTKFSRQTDFRIISPNAEATARGTERPCPSQPVSIQSPATAPSKKLQVVCETPDSNTLKLRSDVCVPAPNIPKSKHETAGVLQKRYTKKPSTVMPPSRILGSGPIMAPAQRSAAIVSPPKVDDESAFPPLGSSDKNRQSFKPSAEVKHYDAVKHADYNIRLRAGIRTLTRREADIPGDSESGNLEVQPTDSATRTLDRKSNSAVLGRTSEHAETASANATASCNRDENTKPSKVALSLSDTRTGKVLPQRRRTGGLATLDLQATSPEVPGKKHTGSDSDAWALPKGERKWSVTSVI</sequence>
<comment type="similarity">
    <text evidence="3">Belongs to the FMP46 family.</text>
</comment>
<dbReference type="GO" id="GO:0005739">
    <property type="term" value="C:mitochondrion"/>
    <property type="evidence" value="ECO:0007669"/>
    <property type="project" value="UniProtKB-SubCell"/>
</dbReference>
<feature type="domain" description="RRM" evidence="9">
    <location>
        <begin position="819"/>
        <end position="896"/>
    </location>
</feature>
<keyword evidence="5" id="KW-0560">Oxidoreductase</keyword>
<dbReference type="Gene3D" id="3.30.70.330">
    <property type="match status" value="1"/>
</dbReference>
<dbReference type="Pfam" id="PF07955">
    <property type="entry name" value="DUF1687"/>
    <property type="match status" value="1"/>
</dbReference>
<keyword evidence="7" id="KW-0694">RNA-binding</keyword>
<comment type="subcellular location">
    <subcellularLocation>
        <location evidence="2">Mitochondrion</location>
    </subcellularLocation>
</comment>
<feature type="compositionally biased region" description="Polar residues" evidence="8">
    <location>
        <begin position="1309"/>
        <end position="1318"/>
    </location>
</feature>
<feature type="region of interest" description="Disordered" evidence="8">
    <location>
        <begin position="350"/>
        <end position="374"/>
    </location>
</feature>
<feature type="compositionally biased region" description="Basic and acidic residues" evidence="8">
    <location>
        <begin position="1177"/>
        <end position="1190"/>
    </location>
</feature>
<dbReference type="Pfam" id="PF00076">
    <property type="entry name" value="RRM_1"/>
    <property type="match status" value="1"/>
</dbReference>
<evidence type="ECO:0000256" key="3">
    <source>
        <dbReference type="ARBA" id="ARBA00009734"/>
    </source>
</evidence>
<evidence type="ECO:0000256" key="2">
    <source>
        <dbReference type="ARBA" id="ARBA00004173"/>
    </source>
</evidence>
<feature type="region of interest" description="Disordered" evidence="8">
    <location>
        <begin position="1141"/>
        <end position="1203"/>
    </location>
</feature>
<dbReference type="EMBL" id="FWEW01000011">
    <property type="protein sequence ID" value="SLM33302.1"/>
    <property type="molecule type" value="Genomic_DNA"/>
</dbReference>
<keyword evidence="6" id="KW-0496">Mitochondrion</keyword>
<evidence type="ECO:0000256" key="1">
    <source>
        <dbReference type="ARBA" id="ARBA00002963"/>
    </source>
</evidence>
<evidence type="ECO:0000256" key="8">
    <source>
        <dbReference type="SAM" id="MobiDB-lite"/>
    </source>
</evidence>
<keyword evidence="4" id="KW-0809">Transit peptide</keyword>
<dbReference type="PROSITE" id="PS50102">
    <property type="entry name" value="RRM"/>
    <property type="match status" value="1"/>
</dbReference>
<dbReference type="GO" id="GO:0016491">
    <property type="term" value="F:oxidoreductase activity"/>
    <property type="evidence" value="ECO:0007669"/>
    <property type="project" value="UniProtKB-KW"/>
</dbReference>
<reference evidence="11" key="1">
    <citation type="submission" date="2017-03" db="EMBL/GenBank/DDBJ databases">
        <authorList>
            <person name="Sharma R."/>
            <person name="Thines M."/>
        </authorList>
    </citation>
    <scope>NUCLEOTIDE SEQUENCE [LARGE SCALE GENOMIC DNA]</scope>
</reference>
<feature type="region of interest" description="Disordered" evidence="8">
    <location>
        <begin position="969"/>
        <end position="1027"/>
    </location>
</feature>
<evidence type="ECO:0000259" key="9">
    <source>
        <dbReference type="PROSITE" id="PS50102"/>
    </source>
</evidence>